<proteinExistence type="predicted"/>
<evidence type="ECO:0000313" key="1">
    <source>
        <dbReference type="EMBL" id="SBQ68788.1"/>
    </source>
</evidence>
<feature type="non-terminal residue" evidence="1">
    <location>
        <position position="68"/>
    </location>
</feature>
<feature type="non-terminal residue" evidence="1">
    <location>
        <position position="1"/>
    </location>
</feature>
<dbReference type="AlphaFoldDB" id="A0A1A8GCJ4"/>
<gene>
    <name evidence="1" type="primary">CABZ01114120.1</name>
</gene>
<organism evidence="1">
    <name type="scientific">Nothobranchius korthausae</name>
    <dbReference type="NCBI Taxonomy" id="1143690"/>
    <lineage>
        <taxon>Eukaryota</taxon>
        <taxon>Metazoa</taxon>
        <taxon>Chordata</taxon>
        <taxon>Craniata</taxon>
        <taxon>Vertebrata</taxon>
        <taxon>Euteleostomi</taxon>
        <taxon>Actinopterygii</taxon>
        <taxon>Neopterygii</taxon>
        <taxon>Teleostei</taxon>
        <taxon>Neoteleostei</taxon>
        <taxon>Acanthomorphata</taxon>
        <taxon>Ovalentaria</taxon>
        <taxon>Atherinomorphae</taxon>
        <taxon>Cyprinodontiformes</taxon>
        <taxon>Nothobranchiidae</taxon>
        <taxon>Nothobranchius</taxon>
    </lineage>
</organism>
<name>A0A1A8GCJ4_9TELE</name>
<reference evidence="1" key="1">
    <citation type="submission" date="2016-05" db="EMBL/GenBank/DDBJ databases">
        <authorList>
            <person name="Lavstsen T."/>
            <person name="Jespersen J.S."/>
        </authorList>
    </citation>
    <scope>NUCLEOTIDE SEQUENCE</scope>
    <source>
        <tissue evidence="1">Brain</tissue>
    </source>
</reference>
<sequence length="68" mass="7298">TLIGFIPARTASFPELRSPAGFSATSDSPSTRRSAAATFKGILYVFSRLCENVGFCLEPVDAWMVVLA</sequence>
<protein>
    <submittedName>
        <fullName evidence="1">Uncharacterized protein</fullName>
    </submittedName>
</protein>
<accession>A0A1A8GCJ4</accession>
<dbReference type="EMBL" id="HAEC01000711">
    <property type="protein sequence ID" value="SBQ68788.1"/>
    <property type="molecule type" value="Transcribed_RNA"/>
</dbReference>
<reference evidence="1" key="2">
    <citation type="submission" date="2016-06" db="EMBL/GenBank/DDBJ databases">
        <title>The genome of a short-lived fish provides insights into sex chromosome evolution and the genetic control of aging.</title>
        <authorList>
            <person name="Reichwald K."/>
            <person name="Felder M."/>
            <person name="Petzold A."/>
            <person name="Koch P."/>
            <person name="Groth M."/>
            <person name="Platzer M."/>
        </authorList>
    </citation>
    <scope>NUCLEOTIDE SEQUENCE</scope>
    <source>
        <tissue evidence="1">Brain</tissue>
    </source>
</reference>